<dbReference type="Gene3D" id="1.25.40.10">
    <property type="entry name" value="Tetratricopeptide repeat domain"/>
    <property type="match status" value="1"/>
</dbReference>
<comment type="caution">
    <text evidence="1">The sequence shown here is derived from an EMBL/GenBank/DDBJ whole genome shotgun (WGS) entry which is preliminary data.</text>
</comment>
<dbReference type="InterPro" id="IPR011990">
    <property type="entry name" value="TPR-like_helical_dom_sf"/>
</dbReference>
<name>A0ABV3G5A2_9NOCA</name>
<evidence type="ECO:0000313" key="1">
    <source>
        <dbReference type="EMBL" id="MEV0712864.1"/>
    </source>
</evidence>
<proteinExistence type="predicted"/>
<organism evidence="1 2">
    <name type="scientific">Nocardia aurea</name>
    <dbReference type="NCBI Taxonomy" id="2144174"/>
    <lineage>
        <taxon>Bacteria</taxon>
        <taxon>Bacillati</taxon>
        <taxon>Actinomycetota</taxon>
        <taxon>Actinomycetes</taxon>
        <taxon>Mycobacteriales</taxon>
        <taxon>Nocardiaceae</taxon>
        <taxon>Nocardia</taxon>
    </lineage>
</organism>
<protein>
    <recommendedName>
        <fullName evidence="3">HEAT repeat domain-containing protein</fullName>
    </recommendedName>
</protein>
<gene>
    <name evidence="1" type="ORF">AB0I48_35455</name>
</gene>
<evidence type="ECO:0000313" key="2">
    <source>
        <dbReference type="Proteomes" id="UP001551695"/>
    </source>
</evidence>
<dbReference type="EMBL" id="JBFAKC010000029">
    <property type="protein sequence ID" value="MEV0712864.1"/>
    <property type="molecule type" value="Genomic_DNA"/>
</dbReference>
<feature type="non-terminal residue" evidence="1">
    <location>
        <position position="1"/>
    </location>
</feature>
<sequence length="123" mass="13336">VAGAIASTDRERALRFANHAAEVANEITSVQQMTRVLVAVVEVIAPIEPDRAETIANKITDPRQRASALVWIAKIITPTNPGRAKSLLAVAWAGSNWEIPLSALHVIDSSVLKYLVADPMDDW</sequence>
<dbReference type="RefSeq" id="WP_357790240.1">
    <property type="nucleotide sequence ID" value="NZ_JBFAKC010000029.1"/>
</dbReference>
<keyword evidence="2" id="KW-1185">Reference proteome</keyword>
<evidence type="ECO:0008006" key="3">
    <source>
        <dbReference type="Google" id="ProtNLM"/>
    </source>
</evidence>
<accession>A0ABV3G5A2</accession>
<dbReference type="Proteomes" id="UP001551695">
    <property type="component" value="Unassembled WGS sequence"/>
</dbReference>
<reference evidence="1 2" key="1">
    <citation type="submission" date="2024-06" db="EMBL/GenBank/DDBJ databases">
        <title>The Natural Products Discovery Center: Release of the First 8490 Sequenced Strains for Exploring Actinobacteria Biosynthetic Diversity.</title>
        <authorList>
            <person name="Kalkreuter E."/>
            <person name="Kautsar S.A."/>
            <person name="Yang D."/>
            <person name="Bader C.D."/>
            <person name="Teijaro C.N."/>
            <person name="Fluegel L."/>
            <person name="Davis C.M."/>
            <person name="Simpson J.R."/>
            <person name="Lauterbach L."/>
            <person name="Steele A.D."/>
            <person name="Gui C."/>
            <person name="Meng S."/>
            <person name="Li G."/>
            <person name="Viehrig K."/>
            <person name="Ye F."/>
            <person name="Su P."/>
            <person name="Kiefer A.F."/>
            <person name="Nichols A."/>
            <person name="Cepeda A.J."/>
            <person name="Yan W."/>
            <person name="Fan B."/>
            <person name="Jiang Y."/>
            <person name="Adhikari A."/>
            <person name="Zheng C.-J."/>
            <person name="Schuster L."/>
            <person name="Cowan T.M."/>
            <person name="Smanski M.J."/>
            <person name="Chevrette M.G."/>
            <person name="De Carvalho L.P.S."/>
            <person name="Shen B."/>
        </authorList>
    </citation>
    <scope>NUCLEOTIDE SEQUENCE [LARGE SCALE GENOMIC DNA]</scope>
    <source>
        <strain evidence="1 2">NPDC050403</strain>
    </source>
</reference>